<evidence type="ECO:0000313" key="2">
    <source>
        <dbReference type="EMBL" id="AUG58637.1"/>
    </source>
</evidence>
<proteinExistence type="predicted"/>
<gene>
    <name evidence="2" type="ORF">HVS_13870</name>
</gene>
<feature type="domain" description="CRISPR-associated protein Cas6 C-terminal" evidence="1">
    <location>
        <begin position="134"/>
        <end position="249"/>
    </location>
</feature>
<dbReference type="Gene3D" id="3.30.70.1890">
    <property type="match status" value="1"/>
</dbReference>
<dbReference type="EMBL" id="CP025197">
    <property type="protein sequence ID" value="AUG58637.1"/>
    <property type="molecule type" value="Genomic_DNA"/>
</dbReference>
<evidence type="ECO:0000259" key="1">
    <source>
        <dbReference type="Pfam" id="PF10040"/>
    </source>
</evidence>
<dbReference type="Pfam" id="PF10040">
    <property type="entry name" value="CRISPR_Cas6"/>
    <property type="match status" value="1"/>
</dbReference>
<evidence type="ECO:0000313" key="3">
    <source>
        <dbReference type="Proteomes" id="UP000233534"/>
    </source>
</evidence>
<reference evidence="2 3" key="1">
    <citation type="submission" date="2017-12" db="EMBL/GenBank/DDBJ databases">
        <title>Complete genome sequence of Herbivorax saccincola GGR1, a novel Cellulosome-producing hydrolytic bacterium in a thermophilic biogas plant, established by Illumina and Nanopore MinION sequencing.</title>
        <authorList>
            <person name="Pechtl A."/>
            <person name="Ruckert C."/>
            <person name="Koeck D.E."/>
            <person name="Maus I."/>
            <person name="Winkler A."/>
            <person name="Kalinowski J."/>
            <person name="Puhler A."/>
            <person name="Schwarz W.W."/>
            <person name="Zverlov V.V."/>
            <person name="Schluter A."/>
            <person name="Liebl W."/>
        </authorList>
    </citation>
    <scope>NUCLEOTIDE SEQUENCE [LARGE SCALE GENOMIC DNA]</scope>
    <source>
        <strain evidence="3">SR1</strain>
    </source>
</reference>
<dbReference type="KEGG" id="hsc:HVS_13870"/>
<protein>
    <recommendedName>
        <fullName evidence="1">CRISPR-associated protein Cas6 C-terminal domain-containing protein</fullName>
    </recommendedName>
</protein>
<dbReference type="InterPro" id="IPR045747">
    <property type="entry name" value="CRISPR-assoc_prot_Cas6_N_sf"/>
</dbReference>
<name>A0A2K9E4I2_9FIRM</name>
<dbReference type="CDD" id="cd21141">
    <property type="entry name" value="Cas6_III-like"/>
    <property type="match status" value="1"/>
</dbReference>
<dbReference type="Proteomes" id="UP000233534">
    <property type="component" value="Chromosome"/>
</dbReference>
<dbReference type="AlphaFoldDB" id="A0A2K9E4I2"/>
<dbReference type="InterPro" id="IPR019267">
    <property type="entry name" value="CRISPR-assoc_Cas6_C"/>
</dbReference>
<dbReference type="Gene3D" id="3.30.70.1900">
    <property type="match status" value="1"/>
</dbReference>
<accession>A0A2K9E4I2</accession>
<keyword evidence="3" id="KW-1185">Reference proteome</keyword>
<sequence>MNDGGIPQTHGHMVHGLFFNILKQTNPELCKVLHSMNCTLPFTLSTLYKCGAHPGIMTSAVEKGKRVCFRTGLFNDELISAVSLAMNKAMITRPISIADISMSIKAIKLLDTEDIADLEQRAAKSADRLRTFRIDFQTLTCFRSEGRSLLFPEPRLVISSLYRSWEAAGGYNVSSETLRKIVENVFPARYDMHTGMLDMGKYLLSGFTGYCIYEADKCLGHKEKSVLLSLLGMVRYAGLGYKTTMGMGQAKCTIIEEKD</sequence>
<organism evidence="2 3">
    <name type="scientific">Acetivibrio saccincola</name>
    <dbReference type="NCBI Taxonomy" id="1677857"/>
    <lineage>
        <taxon>Bacteria</taxon>
        <taxon>Bacillati</taxon>
        <taxon>Bacillota</taxon>
        <taxon>Clostridia</taxon>
        <taxon>Eubacteriales</taxon>
        <taxon>Oscillospiraceae</taxon>
        <taxon>Acetivibrio</taxon>
    </lineage>
</organism>